<dbReference type="PRINTS" id="PR00081">
    <property type="entry name" value="GDHRDH"/>
</dbReference>
<dbReference type="SUPFAM" id="SSF51735">
    <property type="entry name" value="NAD(P)-binding Rossmann-fold domains"/>
    <property type="match status" value="2"/>
</dbReference>
<protein>
    <submittedName>
        <fullName evidence="5">NAD(P)-binding protein</fullName>
    </submittedName>
</protein>
<gene>
    <name evidence="5" type="ORF">M427DRAFT_94447</name>
</gene>
<dbReference type="OMA" id="PGSINTC"/>
<evidence type="ECO:0000313" key="5">
    <source>
        <dbReference type="EMBL" id="KXS20534.1"/>
    </source>
</evidence>
<dbReference type="InterPro" id="IPR036291">
    <property type="entry name" value="NAD(P)-bd_dom_sf"/>
</dbReference>
<name>A0A139AV06_GONPJ</name>
<dbReference type="EMBL" id="KQ965735">
    <property type="protein sequence ID" value="KXS20534.1"/>
    <property type="molecule type" value="Genomic_DNA"/>
</dbReference>
<dbReference type="CDD" id="cd05353">
    <property type="entry name" value="hydroxyacyl-CoA-like_DH_SDR_c-like"/>
    <property type="match status" value="2"/>
</dbReference>
<keyword evidence="3" id="KW-0560">Oxidoreductase</keyword>
<dbReference type="InterPro" id="IPR002347">
    <property type="entry name" value="SDR_fam"/>
</dbReference>
<dbReference type="OrthoDB" id="3592703at2759"/>
<dbReference type="Pfam" id="PF00106">
    <property type="entry name" value="adh_short"/>
    <property type="match status" value="2"/>
</dbReference>
<dbReference type="SMART" id="SM00822">
    <property type="entry name" value="PKS_KR"/>
    <property type="match status" value="1"/>
</dbReference>
<reference evidence="5 6" key="1">
    <citation type="journal article" date="2015" name="Genome Biol. Evol.">
        <title>Phylogenomic analyses indicate that early fungi evolved digesting cell walls of algal ancestors of land plants.</title>
        <authorList>
            <person name="Chang Y."/>
            <person name="Wang S."/>
            <person name="Sekimoto S."/>
            <person name="Aerts A.L."/>
            <person name="Choi C."/>
            <person name="Clum A."/>
            <person name="LaButti K.M."/>
            <person name="Lindquist E.A."/>
            <person name="Yee Ngan C."/>
            <person name="Ohm R.A."/>
            <person name="Salamov A.A."/>
            <person name="Grigoriev I.V."/>
            <person name="Spatafora J.W."/>
            <person name="Berbee M.L."/>
        </authorList>
    </citation>
    <scope>NUCLEOTIDE SEQUENCE [LARGE SCALE GENOMIC DNA]</scope>
    <source>
        <strain evidence="5 6">JEL478</strain>
    </source>
</reference>
<dbReference type="FunFam" id="3.40.50.720:FF:000084">
    <property type="entry name" value="Short-chain dehydrogenase reductase"/>
    <property type="match status" value="2"/>
</dbReference>
<dbReference type="PANTHER" id="PTHR45024">
    <property type="entry name" value="DEHYDROGENASES, SHORT CHAIN"/>
    <property type="match status" value="1"/>
</dbReference>
<proteinExistence type="inferred from homology"/>
<evidence type="ECO:0000256" key="2">
    <source>
        <dbReference type="ARBA" id="ARBA00022857"/>
    </source>
</evidence>
<dbReference type="Gene3D" id="1.10.287.4290">
    <property type="match status" value="2"/>
</dbReference>
<dbReference type="InterPro" id="IPR057326">
    <property type="entry name" value="KR_dom"/>
</dbReference>
<keyword evidence="2" id="KW-0521">NADP</keyword>
<evidence type="ECO:0000259" key="4">
    <source>
        <dbReference type="SMART" id="SM00822"/>
    </source>
</evidence>
<dbReference type="STRING" id="1344416.A0A139AV06"/>
<evidence type="ECO:0000256" key="3">
    <source>
        <dbReference type="ARBA" id="ARBA00023002"/>
    </source>
</evidence>
<dbReference type="InterPro" id="IPR051687">
    <property type="entry name" value="Peroxisomal_Beta-Oxidation"/>
</dbReference>
<dbReference type="Proteomes" id="UP000070544">
    <property type="component" value="Unassembled WGS sequence"/>
</dbReference>
<feature type="domain" description="Ketoreductase" evidence="4">
    <location>
        <begin position="319"/>
        <end position="496"/>
    </location>
</feature>
<comment type="similarity">
    <text evidence="1">Belongs to the short-chain dehydrogenases/reductases (SDR) family.</text>
</comment>
<evidence type="ECO:0000256" key="1">
    <source>
        <dbReference type="ARBA" id="ARBA00006484"/>
    </source>
</evidence>
<dbReference type="PROSITE" id="PS00061">
    <property type="entry name" value="ADH_SHORT"/>
    <property type="match status" value="2"/>
</dbReference>
<sequence length="612" mass="65898">MANQLRWDGRVVVVTGAGNGLGRAHALFFGSRGAKVVVNDLGGSAFGAGASSSAADKVVEEIRAAGGQAVANYDSVEFGDKIIETALKAFGRFASLQFFNNAGILRDKSFARMTEEDWLIIQKVHVYGTYKVTKAAWEVFEKQKFGRIINTASGAGVYGNFGQVNYSTAKLAVHGLTETLAQEGAKNNIFANTIAPLAGSRLTATVWDEGMLKLMKPEYITPIVAYLAHESSTSNGRLFELGGGWAAEIRWNKTLGHIWNTGPTFTPEAVAAAWDKVEDFKDSIYPRTNRDGINALQIIEASQKAPENPQGPAVRFDGKVVVITGAGNGLGKAYAKLFAKLGAKVVVNGMSRSSIVVDEIVAAGGVAVANFDNVLEGHKIIETAIKSFGRIDILINNAGILRDKSFRRMTDDDWKIIHDIHLTAVFRTTKAAWPYLTAQKSGVVICTSSTSIYGNFGQANYAAAKIGTIGFTNALSKEGAKNNIRVTSIAPAAGTRLTATVMPQEMLDLLKPDFVAPVVAYIASDQSKVTGGVFEVNAGWAAKLRWQRSAGAYFDFNGFTVEDVRDKWAELTNFDNGRATYPSTAGDSFPEIVKNKTLPKNLFPAQPRKAKI</sequence>
<evidence type="ECO:0000313" key="6">
    <source>
        <dbReference type="Proteomes" id="UP000070544"/>
    </source>
</evidence>
<accession>A0A139AV06</accession>
<dbReference type="AlphaFoldDB" id="A0A139AV06"/>
<keyword evidence="6" id="KW-1185">Reference proteome</keyword>
<organism evidence="5 6">
    <name type="scientific">Gonapodya prolifera (strain JEL478)</name>
    <name type="common">Monoblepharis prolifera</name>
    <dbReference type="NCBI Taxonomy" id="1344416"/>
    <lineage>
        <taxon>Eukaryota</taxon>
        <taxon>Fungi</taxon>
        <taxon>Fungi incertae sedis</taxon>
        <taxon>Chytridiomycota</taxon>
        <taxon>Chytridiomycota incertae sedis</taxon>
        <taxon>Monoblepharidomycetes</taxon>
        <taxon>Monoblepharidales</taxon>
        <taxon>Gonapodyaceae</taxon>
        <taxon>Gonapodya</taxon>
    </lineage>
</organism>
<dbReference type="PRINTS" id="PR00080">
    <property type="entry name" value="SDRFAMILY"/>
</dbReference>
<dbReference type="GO" id="GO:0016491">
    <property type="term" value="F:oxidoreductase activity"/>
    <property type="evidence" value="ECO:0007669"/>
    <property type="project" value="UniProtKB-KW"/>
</dbReference>
<dbReference type="PANTHER" id="PTHR45024:SF2">
    <property type="entry name" value="SCP2 DOMAIN-CONTAINING PROTEIN"/>
    <property type="match status" value="1"/>
</dbReference>
<dbReference type="InterPro" id="IPR020904">
    <property type="entry name" value="Sc_DH/Rdtase_CS"/>
</dbReference>
<dbReference type="Gene3D" id="3.40.50.720">
    <property type="entry name" value="NAD(P)-binding Rossmann-like Domain"/>
    <property type="match status" value="2"/>
</dbReference>